<evidence type="ECO:0000313" key="3">
    <source>
        <dbReference type="EMBL" id="OWJ54224.1"/>
    </source>
</evidence>
<gene>
    <name evidence="3" type="ORF">Pdsh_06960</name>
    <name evidence="2" type="ORF">Pyrde_0084</name>
</gene>
<dbReference type="AlphaFoldDB" id="A0A0P0N004"/>
<sequence length="303" mass="35762">MSLAKAKKQLTLQEFINRHTAKMPHLEVIWESYVNDYGLLWGIFAYPNAIFKRGIGKSVLAIKLLLGVYRDWDTAKKYIFYSPTEFVRVFKELVDHHKRIPLAIWDDAGAWLFRGRYKSKFVMAVVEHLEVIRTHVSTMIFTATSYGKLAKGIRESLSLVDLVSVENVKPRRDIPECRRLIEANRGKTYRELAEAHEKCFVKISKTRGYIVDSEDFEWLFYRRKMPEPLWEYRFMAVLPDEIYLDYKRMRDKYVEAGTKKIQKELEELAEKAAEELEEIAESDDKEAVEELELEDIAREWGYI</sequence>
<reference evidence="2 4" key="1">
    <citation type="submission" date="2015-10" db="EMBL/GenBank/DDBJ databases">
        <title>Complete genome sequence of hyperthermophilic archaeon Pyrodictium delaneyi Su06.</title>
        <authorList>
            <person name="Jung J.-H."/>
            <person name="Lin J."/>
            <person name="Holden J.F."/>
            <person name="Park C.-S."/>
        </authorList>
    </citation>
    <scope>NUCLEOTIDE SEQUENCE [LARGE SCALE GENOMIC DNA]</scope>
    <source>
        <strain evidence="2 4">Su06</strain>
    </source>
</reference>
<organism evidence="2 4">
    <name type="scientific">Pyrodictium delaneyi</name>
    <dbReference type="NCBI Taxonomy" id="1273541"/>
    <lineage>
        <taxon>Archaea</taxon>
        <taxon>Thermoproteota</taxon>
        <taxon>Thermoprotei</taxon>
        <taxon>Desulfurococcales</taxon>
        <taxon>Pyrodictiaceae</taxon>
        <taxon>Pyrodictium</taxon>
    </lineage>
</organism>
<evidence type="ECO:0000313" key="4">
    <source>
        <dbReference type="Proteomes" id="UP000058613"/>
    </source>
</evidence>
<dbReference type="EMBL" id="NCQP01000006">
    <property type="protein sequence ID" value="OWJ54224.1"/>
    <property type="molecule type" value="Genomic_DNA"/>
</dbReference>
<protein>
    <recommendedName>
        <fullName evidence="6">Zona occludens toxin N-terminal domain-containing protein</fullName>
    </recommendedName>
</protein>
<keyword evidence="5" id="KW-1185">Reference proteome</keyword>
<keyword evidence="1" id="KW-0175">Coiled coil</keyword>
<dbReference type="Proteomes" id="UP000196694">
    <property type="component" value="Unassembled WGS sequence"/>
</dbReference>
<dbReference type="RefSeq" id="WP_055407258.1">
    <property type="nucleotide sequence ID" value="NZ_CP013011.1"/>
</dbReference>
<reference evidence="3 5" key="2">
    <citation type="submission" date="2017-05" db="EMBL/GenBank/DDBJ databases">
        <title>The draft genome of the hyperthermophilic archaeon 'Pyrodictium delaneyi strain Hulk', an iron and nitrate reducer, reveals the capacity for sulfate reduction.</title>
        <authorList>
            <person name="Demey L.M."/>
            <person name="Miller C."/>
            <person name="Manzella M."/>
            <person name="Reguera G."/>
            <person name="Kashefi K."/>
        </authorList>
    </citation>
    <scope>NUCLEOTIDE SEQUENCE [LARGE SCALE GENOMIC DNA]</scope>
    <source>
        <strain evidence="3 5">Hulk</strain>
    </source>
</reference>
<dbReference type="STRING" id="1273541.Pyrde_0084"/>
<dbReference type="Proteomes" id="UP000058613">
    <property type="component" value="Chromosome"/>
</dbReference>
<evidence type="ECO:0000313" key="5">
    <source>
        <dbReference type="Proteomes" id="UP000196694"/>
    </source>
</evidence>
<dbReference type="EMBL" id="CP013011">
    <property type="protein sequence ID" value="ALL00134.1"/>
    <property type="molecule type" value="Genomic_DNA"/>
</dbReference>
<dbReference type="GeneID" id="26098408"/>
<accession>A0A0P0N004</accession>
<proteinExistence type="predicted"/>
<name>A0A0P0N004_9CREN</name>
<evidence type="ECO:0000313" key="2">
    <source>
        <dbReference type="EMBL" id="ALL00134.1"/>
    </source>
</evidence>
<dbReference type="KEGG" id="pdl:Pyrde_0084"/>
<evidence type="ECO:0008006" key="6">
    <source>
        <dbReference type="Google" id="ProtNLM"/>
    </source>
</evidence>
<feature type="coiled-coil region" evidence="1">
    <location>
        <begin position="258"/>
        <end position="286"/>
    </location>
</feature>
<evidence type="ECO:0000256" key="1">
    <source>
        <dbReference type="SAM" id="Coils"/>
    </source>
</evidence>